<dbReference type="Pfam" id="PF01139">
    <property type="entry name" value="RtcB"/>
    <property type="match status" value="1"/>
</dbReference>
<accession>A0A1I4QQM1</accession>
<dbReference type="InterPro" id="IPR001233">
    <property type="entry name" value="RtcB"/>
</dbReference>
<protein>
    <recommendedName>
        <fullName evidence="13">tRNA-splicing ligase RtcB</fullName>
        <ecNumber evidence="13">6.5.1.-</ecNumber>
    </recommendedName>
</protein>
<evidence type="ECO:0000256" key="12">
    <source>
        <dbReference type="PIRSR" id="PIRSR601233-3"/>
    </source>
</evidence>
<evidence type="ECO:0000256" key="3">
    <source>
        <dbReference type="ARBA" id="ARBA00022723"/>
    </source>
</evidence>
<dbReference type="PANTHER" id="PTHR11118:SF1">
    <property type="entry name" value="RNA-SPLICING LIGASE RTCB HOMOLOG"/>
    <property type="match status" value="1"/>
</dbReference>
<gene>
    <name evidence="13" type="primary">rtcB</name>
    <name evidence="14" type="ORF">SAMN05660836_00169</name>
</gene>
<dbReference type="EMBL" id="FOUU01000001">
    <property type="protein sequence ID" value="SFM42331.1"/>
    <property type="molecule type" value="Genomic_DNA"/>
</dbReference>
<feature type="binding site" evidence="11">
    <location>
        <begin position="332"/>
        <end position="333"/>
    </location>
    <ligand>
        <name>GMP</name>
        <dbReference type="ChEBI" id="CHEBI:58115"/>
    </ligand>
</feature>
<feature type="binding site" evidence="12">
    <location>
        <position position="97"/>
    </location>
    <ligand>
        <name>Mn(2+)</name>
        <dbReference type="ChEBI" id="CHEBI:29035"/>
        <label>1</label>
    </ligand>
</feature>
<evidence type="ECO:0000256" key="5">
    <source>
        <dbReference type="ARBA" id="ARBA00022800"/>
    </source>
</evidence>
<feature type="binding site" evidence="12">
    <location>
        <position position="238"/>
    </location>
    <ligand>
        <name>Mn(2+)</name>
        <dbReference type="ChEBI" id="CHEBI:29035"/>
        <label>2</label>
    </ligand>
</feature>
<keyword evidence="4 11" id="KW-0547">Nucleotide-binding</keyword>
<evidence type="ECO:0000256" key="10">
    <source>
        <dbReference type="PIRSR" id="PIRSR601233-1"/>
    </source>
</evidence>
<evidence type="ECO:0000256" key="4">
    <source>
        <dbReference type="ARBA" id="ARBA00022741"/>
    </source>
</evidence>
<dbReference type="EC" id="6.5.1.-" evidence="13"/>
<dbReference type="FunFam" id="3.90.1860.10:FF:000001">
    <property type="entry name" value="tRNA-splicing ligase RtcB homolog"/>
    <property type="match status" value="1"/>
</dbReference>
<dbReference type="GO" id="GO:0042245">
    <property type="term" value="P:RNA repair"/>
    <property type="evidence" value="ECO:0007669"/>
    <property type="project" value="UniProtKB-KW"/>
</dbReference>
<dbReference type="AlphaFoldDB" id="A0A1I4QQM1"/>
<dbReference type="GO" id="GO:0170057">
    <property type="term" value="F:RNA ligase (GTP) activity"/>
    <property type="evidence" value="ECO:0007669"/>
    <property type="project" value="UniProtKB-EC"/>
</dbReference>
<organism evidence="14 15">
    <name type="scientific">Thermodesulforhabdus norvegica</name>
    <dbReference type="NCBI Taxonomy" id="39841"/>
    <lineage>
        <taxon>Bacteria</taxon>
        <taxon>Pseudomonadati</taxon>
        <taxon>Thermodesulfobacteriota</taxon>
        <taxon>Syntrophobacteria</taxon>
        <taxon>Syntrophobacterales</taxon>
        <taxon>Thermodesulforhabdaceae</taxon>
        <taxon>Thermodesulforhabdus</taxon>
    </lineage>
</organism>
<feature type="active site" description="GMP-histidine intermediate" evidence="10">
    <location>
        <position position="407"/>
    </location>
</feature>
<keyword evidence="5" id="KW-0692">RNA repair</keyword>
<dbReference type="OrthoDB" id="9802323at2"/>
<dbReference type="STRING" id="39841.SAMN05660836_00169"/>
<keyword evidence="7 12" id="KW-0464">Manganese</keyword>
<sequence>MEVGKVKVERVDRWRWKIPRQGPMRTDGMVYASDEMMEAIRQDQSLQQVANVATLPGIVGYSMAMPDIHWGYGFPIGGVAAFDLEEGVVSPGGVGYDINCGVRLMTTGISREDLTDEDIKALVESLFRNVPSGVGSSRKDFSLSQKELKKVLAEGARWAVRNGFGTESDLDRIEEGGCISWADPDQVSQKALERGKDQLGTLGSGNHFIEIGFVEEIFDEEAAKAFGLFPGQLTVFVHTGSRGLGHQVCDDFISLLVKTSQKYGIDLPDRQLCCAPISSPEGKAYLGAMGAAANFAFANRQMISHWVRETFEQFFRESAERLQIRLLYDIAHNIAKIETHEYQGKKVKVCVHRKGATRCFGPGRPEVPEAYRHVGQPVLIPGDMGRYSYVLVGTERAMEETFGSTCHGAGRLLSRNQAIKAARGRSIAQELADRGIYVKGASKATIKEEMPEAYKDVSDVVEVVHNAGIAKKVARLRPAGVMKG</sequence>
<dbReference type="InterPro" id="IPR036025">
    <property type="entry name" value="RtcB-like_sf"/>
</dbReference>
<name>A0A1I4QQM1_9BACT</name>
<dbReference type="PROSITE" id="PS01288">
    <property type="entry name" value="UPF0027"/>
    <property type="match status" value="1"/>
</dbReference>
<comment type="similarity">
    <text evidence="1 13">Belongs to the RtcB family.</text>
</comment>
<keyword evidence="6 11" id="KW-0342">GTP-binding</keyword>
<dbReference type="GO" id="GO:0046872">
    <property type="term" value="F:metal ion binding"/>
    <property type="evidence" value="ECO:0007669"/>
    <property type="project" value="UniProtKB-UniRule"/>
</dbReference>
<evidence type="ECO:0000256" key="9">
    <source>
        <dbReference type="ARBA" id="ARBA00049514"/>
    </source>
</evidence>
<evidence type="ECO:0000313" key="15">
    <source>
        <dbReference type="Proteomes" id="UP000199611"/>
    </source>
</evidence>
<feature type="binding site" evidence="12">
    <location>
        <position position="332"/>
    </location>
    <ligand>
        <name>Mn(2+)</name>
        <dbReference type="ChEBI" id="CHEBI:29035"/>
        <label>2</label>
    </ligand>
</feature>
<dbReference type="GO" id="GO:0005525">
    <property type="term" value="F:GTP binding"/>
    <property type="evidence" value="ECO:0007669"/>
    <property type="project" value="UniProtKB-KW"/>
</dbReference>
<comment type="catalytic activity">
    <reaction evidence="9">
        <text>a 3'-end 2',3'-cyclophospho-ribonucleotide-RNA + a 5'-end dephospho-ribonucleoside-RNA + GTP + H2O = a ribonucleotidyl-ribonucleotide-RNA + GMP + diphosphate + H(+)</text>
        <dbReference type="Rhea" id="RHEA:68080"/>
        <dbReference type="Rhea" id="RHEA-COMP:10464"/>
        <dbReference type="Rhea" id="RHEA-COMP:13936"/>
        <dbReference type="Rhea" id="RHEA-COMP:17355"/>
        <dbReference type="ChEBI" id="CHEBI:15377"/>
        <dbReference type="ChEBI" id="CHEBI:15378"/>
        <dbReference type="ChEBI" id="CHEBI:33019"/>
        <dbReference type="ChEBI" id="CHEBI:37565"/>
        <dbReference type="ChEBI" id="CHEBI:58115"/>
        <dbReference type="ChEBI" id="CHEBI:83064"/>
        <dbReference type="ChEBI" id="CHEBI:138284"/>
        <dbReference type="ChEBI" id="CHEBI:173118"/>
        <dbReference type="EC" id="6.5.1.8"/>
    </reaction>
</comment>
<feature type="binding site" evidence="11">
    <location>
        <position position="388"/>
    </location>
    <ligand>
        <name>GMP</name>
        <dbReference type="ChEBI" id="CHEBI:58115"/>
    </ligand>
</feature>
<keyword evidence="2 13" id="KW-0436">Ligase</keyword>
<evidence type="ECO:0000256" key="13">
    <source>
        <dbReference type="RuleBase" id="RU371113"/>
    </source>
</evidence>
<evidence type="ECO:0000313" key="14">
    <source>
        <dbReference type="EMBL" id="SFM42331.1"/>
    </source>
</evidence>
<evidence type="ECO:0000256" key="6">
    <source>
        <dbReference type="ARBA" id="ARBA00023134"/>
    </source>
</evidence>
<dbReference type="RefSeq" id="WP_093392724.1">
    <property type="nucleotide sequence ID" value="NZ_FOUU01000001.1"/>
</dbReference>
<dbReference type="GO" id="GO:0003972">
    <property type="term" value="F:RNA ligase (ATP) activity"/>
    <property type="evidence" value="ECO:0007669"/>
    <property type="project" value="TreeGrafter"/>
</dbReference>
<feature type="binding site" evidence="11">
    <location>
        <position position="483"/>
    </location>
    <ligand>
        <name>GMP</name>
        <dbReference type="ChEBI" id="CHEBI:58115"/>
    </ligand>
</feature>
<dbReference type="Gene3D" id="3.90.1860.10">
    <property type="entry name" value="tRNA-splicing ligase RtcB"/>
    <property type="match status" value="1"/>
</dbReference>
<evidence type="ECO:0000256" key="7">
    <source>
        <dbReference type="ARBA" id="ARBA00023211"/>
    </source>
</evidence>
<dbReference type="SUPFAM" id="SSF103365">
    <property type="entry name" value="Hypothetical protein PH1602"/>
    <property type="match status" value="1"/>
</dbReference>
<dbReference type="GO" id="GO:0006396">
    <property type="term" value="P:RNA processing"/>
    <property type="evidence" value="ECO:0007669"/>
    <property type="project" value="InterPro"/>
</dbReference>
<comment type="catalytic activity">
    <reaction evidence="8">
        <text>a 3'-end 3'-phospho-ribonucleotide-RNA + a 5'-end dephospho-ribonucleoside-RNA + GTP = a ribonucleotidyl-ribonucleotide-RNA + GMP + diphosphate</text>
        <dbReference type="Rhea" id="RHEA:68076"/>
        <dbReference type="Rhea" id="RHEA-COMP:10463"/>
        <dbReference type="Rhea" id="RHEA-COMP:13936"/>
        <dbReference type="Rhea" id="RHEA-COMP:17355"/>
        <dbReference type="ChEBI" id="CHEBI:33019"/>
        <dbReference type="ChEBI" id="CHEBI:37565"/>
        <dbReference type="ChEBI" id="CHEBI:58115"/>
        <dbReference type="ChEBI" id="CHEBI:83062"/>
        <dbReference type="ChEBI" id="CHEBI:138284"/>
        <dbReference type="ChEBI" id="CHEBI:173118"/>
        <dbReference type="EC" id="6.5.1.8"/>
    </reaction>
</comment>
<feature type="binding site" evidence="11">
    <location>
        <begin position="381"/>
        <end position="384"/>
    </location>
    <ligand>
        <name>GMP</name>
        <dbReference type="ChEBI" id="CHEBI:58115"/>
    </ligand>
</feature>
<evidence type="ECO:0000256" key="2">
    <source>
        <dbReference type="ARBA" id="ARBA00022598"/>
    </source>
</evidence>
<proteinExistence type="inferred from homology"/>
<keyword evidence="15" id="KW-1185">Reference proteome</keyword>
<evidence type="ECO:0000256" key="1">
    <source>
        <dbReference type="ARBA" id="ARBA00008071"/>
    </source>
</evidence>
<comment type="subunit">
    <text evidence="13">Monomer.</text>
</comment>
<reference evidence="14 15" key="1">
    <citation type="submission" date="2016-10" db="EMBL/GenBank/DDBJ databases">
        <authorList>
            <person name="de Groot N.N."/>
        </authorList>
    </citation>
    <scope>NUCLEOTIDE SEQUENCE [LARGE SCALE GENOMIC DNA]</scope>
    <source>
        <strain evidence="14 15">DSM 9990</strain>
    </source>
</reference>
<feature type="binding site" evidence="11">
    <location>
        <begin position="407"/>
        <end position="410"/>
    </location>
    <ligand>
        <name>GMP</name>
        <dbReference type="ChEBI" id="CHEBI:58115"/>
    </ligand>
</feature>
<feature type="binding site" evidence="12">
    <location>
        <position position="207"/>
    </location>
    <ligand>
        <name>Mn(2+)</name>
        <dbReference type="ChEBI" id="CHEBI:29035"/>
        <label>1</label>
    </ligand>
</feature>
<dbReference type="PANTHER" id="PTHR11118">
    <property type="entry name" value="RNA-SPLICING LIGASE RTCB HOMOLOG"/>
    <property type="match status" value="1"/>
</dbReference>
<dbReference type="Proteomes" id="UP000199611">
    <property type="component" value="Unassembled WGS sequence"/>
</dbReference>
<comment type="cofactor">
    <cofactor evidence="12 13">
        <name>Mn(2+)</name>
        <dbReference type="ChEBI" id="CHEBI:29035"/>
    </cofactor>
    <text evidence="12 13">Binds 2 manganese ions per subunit.</text>
</comment>
<feature type="binding site" evidence="11">
    <location>
        <begin position="206"/>
        <end position="210"/>
    </location>
    <ligand>
        <name>GMP</name>
        <dbReference type="ChEBI" id="CHEBI:58115"/>
    </ligand>
</feature>
<keyword evidence="3 12" id="KW-0479">Metal-binding</keyword>
<evidence type="ECO:0000256" key="11">
    <source>
        <dbReference type="PIRSR" id="PIRSR601233-2"/>
    </source>
</evidence>
<evidence type="ECO:0000256" key="8">
    <source>
        <dbReference type="ARBA" id="ARBA00047746"/>
    </source>
</evidence>